<organism evidence="1">
    <name type="scientific">Mimivirus LCMiAC02</name>
    <dbReference type="NCBI Taxonomy" id="2506609"/>
    <lineage>
        <taxon>Viruses</taxon>
        <taxon>Varidnaviria</taxon>
        <taxon>Bamfordvirae</taxon>
        <taxon>Nucleocytoviricota</taxon>
        <taxon>Megaviricetes</taxon>
        <taxon>Imitervirales</taxon>
        <taxon>Mimiviridae</taxon>
        <taxon>Klosneuvirinae</taxon>
    </lineage>
</organism>
<keyword evidence="1" id="KW-0489">Methyltransferase</keyword>
<dbReference type="EMBL" id="MK500408">
    <property type="protein sequence ID" value="QBK89135.1"/>
    <property type="molecule type" value="Genomic_DNA"/>
</dbReference>
<dbReference type="GO" id="GO:0032259">
    <property type="term" value="P:methylation"/>
    <property type="evidence" value="ECO:0007669"/>
    <property type="project" value="UniProtKB-KW"/>
</dbReference>
<dbReference type="InterPro" id="IPR029063">
    <property type="entry name" value="SAM-dependent_MTases_sf"/>
</dbReference>
<reference evidence="1" key="1">
    <citation type="journal article" date="2019" name="MBio">
        <title>Virus Genomes from Deep Sea Sediments Expand the Ocean Megavirome and Support Independent Origins of Viral Gigantism.</title>
        <authorList>
            <person name="Backstrom D."/>
            <person name="Yutin N."/>
            <person name="Jorgensen S.L."/>
            <person name="Dharamshi J."/>
            <person name="Homa F."/>
            <person name="Zaremba-Niedwiedzka K."/>
            <person name="Spang A."/>
            <person name="Wolf Y.I."/>
            <person name="Koonin E.V."/>
            <person name="Ettema T.J."/>
        </authorList>
    </citation>
    <scope>NUCLEOTIDE SEQUENCE</scope>
</reference>
<proteinExistence type="predicted"/>
<dbReference type="CDD" id="cd02440">
    <property type="entry name" value="AdoMet_MTases"/>
    <property type="match status" value="1"/>
</dbReference>
<keyword evidence="1" id="KW-0808">Transferase</keyword>
<sequence length="274" mass="32319">MNNNKHNKIQILSKNPEFLNNLKNMLQYLVLSKIDVDIDNLINNYSDLEIFAILHQLYIKKFSEDGVVQKKRDGLNFSSRLRYKIVKSVIDRHYYNKANIKILDVGTEDCLYIDLLNKIGTPYAINIETEKFASYVTDHSCIKYYDGVNIPFGPETMDIITCTMVIHHMDKPLETLKNIYNTLKKGGLLIIKEHDSNNKYTKFLIDIEHFIHAMIINSTFDVQYFNDYKLIEYTQEEMINMITQLSFTYMPTYLPKFRTIPRGATRKYYAVFRK</sequence>
<dbReference type="Pfam" id="PF13489">
    <property type="entry name" value="Methyltransf_23"/>
    <property type="match status" value="1"/>
</dbReference>
<gene>
    <name evidence="1" type="ORF">LCMiAC02_02290</name>
</gene>
<evidence type="ECO:0000313" key="1">
    <source>
        <dbReference type="EMBL" id="QBK89135.1"/>
    </source>
</evidence>
<dbReference type="GO" id="GO:0008168">
    <property type="term" value="F:methyltransferase activity"/>
    <property type="evidence" value="ECO:0007669"/>
    <property type="project" value="UniProtKB-KW"/>
</dbReference>
<dbReference type="Gene3D" id="3.40.50.150">
    <property type="entry name" value="Vaccinia Virus protein VP39"/>
    <property type="match status" value="1"/>
</dbReference>
<accession>A0A481Z258</accession>
<dbReference type="SUPFAM" id="SSF53335">
    <property type="entry name" value="S-adenosyl-L-methionine-dependent methyltransferases"/>
    <property type="match status" value="1"/>
</dbReference>
<name>A0A481Z258_9VIRU</name>
<protein>
    <submittedName>
        <fullName evidence="1">Methyltransferase</fullName>
    </submittedName>
</protein>